<evidence type="ECO:0000313" key="4">
    <source>
        <dbReference type="EMBL" id="QCR17703.1"/>
    </source>
</evidence>
<dbReference type="Proteomes" id="UP000300067">
    <property type="component" value="Chromosome"/>
</dbReference>
<dbReference type="InterPro" id="IPR038571">
    <property type="entry name" value="CO_DH/Ac-CoA_synth_bsu_3_sf"/>
</dbReference>
<keyword evidence="3" id="KW-0808">Transferase</keyword>
<proteinExistence type="predicted"/>
<dbReference type="EMBL" id="CP029709">
    <property type="protein sequence ID" value="QCR17703.1"/>
    <property type="molecule type" value="Genomic_DNA"/>
</dbReference>
<sequence>MAEFPFEISPMFEGERVRKEGMFVELGGPKSLGLELVRAADMDAIEDDKVTIIGPDLKDMEEGKTYPWAMIFNIGGELVEPDLESVVERRVHDFINYCQGIMHLNQRYDVWMRVSKDTAAKMDS</sequence>
<protein>
    <recommendedName>
        <fullName evidence="2">CO-methylating acetyl-CoA synthase</fullName>
        <ecNumber evidence="2">2.3.1.169</ecNumber>
    </recommendedName>
</protein>
<dbReference type="AlphaFoldDB" id="A0A4V1FB63"/>
<dbReference type="Pfam" id="PF03598">
    <property type="entry name" value="CdhC"/>
    <property type="match status" value="1"/>
</dbReference>
<reference evidence="4 5" key="1">
    <citation type="submission" date="2018-05" db="EMBL/GenBank/DDBJ databases">
        <title>Methanosarcina gilichinskyana sp. nov., a novel methanogenic archaeon isolated from Holocene permafrost, North East Russia.</title>
        <authorList>
            <person name="Oshurkova V."/>
            <person name="Meer M."/>
            <person name="Bochkareva O."/>
            <person name="Shcherbakova V."/>
        </authorList>
    </citation>
    <scope>NUCLEOTIDE SEQUENCE [LARGE SCALE GENOMIC DNA]</scope>
    <source>
        <strain evidence="4 5">JL01</strain>
    </source>
</reference>
<dbReference type="SUPFAM" id="SSF56821">
    <property type="entry name" value="Prismane protein-like"/>
    <property type="match status" value="1"/>
</dbReference>
<evidence type="ECO:0000256" key="1">
    <source>
        <dbReference type="ARBA" id="ARBA00004905"/>
    </source>
</evidence>
<comment type="pathway">
    <text evidence="1">One-carbon metabolism; methanogenesis from acetate.</text>
</comment>
<dbReference type="PANTHER" id="PTHR42281:SF1">
    <property type="entry name" value="ACETYL-COA DECARBONYLASE_SYNTHASE COMPLEX SUBUNIT BETA 1"/>
    <property type="match status" value="1"/>
</dbReference>
<dbReference type="GO" id="GO:0006084">
    <property type="term" value="P:acetyl-CoA metabolic process"/>
    <property type="evidence" value="ECO:0007669"/>
    <property type="project" value="InterPro"/>
</dbReference>
<dbReference type="EC" id="2.3.1.169" evidence="2"/>
<dbReference type="InterPro" id="IPR011254">
    <property type="entry name" value="Prismane-like_sf"/>
</dbReference>
<dbReference type="UniPathway" id="UPA00642"/>
<dbReference type="GO" id="GO:0043885">
    <property type="term" value="F:anaerobic carbon-monoxide dehydrogenase activity"/>
    <property type="evidence" value="ECO:0007669"/>
    <property type="project" value="InterPro"/>
</dbReference>
<accession>A0A4V1FB63</accession>
<name>A0A4V1FB63_METMZ</name>
<dbReference type="GO" id="GO:0043884">
    <property type="term" value="F:CO-methylating acetyl-CoA synthase activity"/>
    <property type="evidence" value="ECO:0007669"/>
    <property type="project" value="UniProtKB-EC"/>
</dbReference>
<dbReference type="Gene3D" id="3.30.1650.10">
    <property type="entry name" value="Bifunctional carbon monoxide dehydrogenase/acetyl-coa synthase(codh/acs), Chain M, domain 3"/>
    <property type="match status" value="1"/>
</dbReference>
<evidence type="ECO:0000313" key="5">
    <source>
        <dbReference type="Proteomes" id="UP000300067"/>
    </source>
</evidence>
<feature type="non-terminal residue" evidence="4">
    <location>
        <position position="124"/>
    </location>
</feature>
<evidence type="ECO:0000256" key="3">
    <source>
        <dbReference type="ARBA" id="ARBA00022679"/>
    </source>
</evidence>
<dbReference type="InterPro" id="IPR004461">
    <property type="entry name" value="CO_DH/Ac-CoA_synth_bsu"/>
</dbReference>
<organism evidence="4 5">
    <name type="scientific">Methanosarcina mazei</name>
    <name type="common">Methanosarcina frisia</name>
    <dbReference type="NCBI Taxonomy" id="2209"/>
    <lineage>
        <taxon>Archaea</taxon>
        <taxon>Methanobacteriati</taxon>
        <taxon>Methanobacteriota</taxon>
        <taxon>Stenosarchaea group</taxon>
        <taxon>Methanomicrobia</taxon>
        <taxon>Methanosarcinales</taxon>
        <taxon>Methanosarcinaceae</taxon>
        <taxon>Methanosarcina</taxon>
    </lineage>
</organism>
<dbReference type="PANTHER" id="PTHR42281">
    <property type="match status" value="1"/>
</dbReference>
<dbReference type="GO" id="GO:0019385">
    <property type="term" value="P:methanogenesis, from acetate"/>
    <property type="evidence" value="ECO:0007669"/>
    <property type="project" value="UniProtKB-UniPathway"/>
</dbReference>
<gene>
    <name evidence="4" type="ORF">DKM28_01800</name>
</gene>
<evidence type="ECO:0000256" key="2">
    <source>
        <dbReference type="ARBA" id="ARBA00012244"/>
    </source>
</evidence>